<dbReference type="EMBL" id="KZ821224">
    <property type="protein sequence ID" value="PYH47593.1"/>
    <property type="molecule type" value="Genomic_DNA"/>
</dbReference>
<reference evidence="2 3" key="1">
    <citation type="submission" date="2016-12" db="EMBL/GenBank/DDBJ databases">
        <title>The genomes of Aspergillus section Nigri reveals drivers in fungal speciation.</title>
        <authorList>
            <consortium name="DOE Joint Genome Institute"/>
            <person name="Vesth T.C."/>
            <person name="Nybo J."/>
            <person name="Theobald S."/>
            <person name="Brandl J."/>
            <person name="Frisvad J.C."/>
            <person name="Nielsen K.F."/>
            <person name="Lyhne E.K."/>
            <person name="Kogle M.E."/>
            <person name="Kuo A."/>
            <person name="Riley R."/>
            <person name="Clum A."/>
            <person name="Nolan M."/>
            <person name="Lipzen A."/>
            <person name="Salamov A."/>
            <person name="Henrissat B."/>
            <person name="Wiebenga A."/>
            <person name="De Vries R.P."/>
            <person name="Grigoriev I.V."/>
            <person name="Mortensen U.H."/>
            <person name="Andersen M.R."/>
            <person name="Baker S.E."/>
        </authorList>
    </citation>
    <scope>NUCLEOTIDE SEQUENCE [LARGE SCALE GENOMIC DNA]</scope>
    <source>
        <strain evidence="2 3">JOP 1030-1</strain>
    </source>
</reference>
<name>A0A318ZTA1_9EURO</name>
<evidence type="ECO:0000313" key="2">
    <source>
        <dbReference type="EMBL" id="PYH47593.1"/>
    </source>
</evidence>
<gene>
    <name evidence="2" type="ORF">BP01DRAFT_421876</name>
</gene>
<evidence type="ECO:0000313" key="3">
    <source>
        <dbReference type="Proteomes" id="UP000248349"/>
    </source>
</evidence>
<keyword evidence="3" id="KW-1185">Reference proteome</keyword>
<dbReference type="RefSeq" id="XP_025433575.1">
    <property type="nucleotide sequence ID" value="XM_025579532.1"/>
</dbReference>
<organism evidence="2 3">
    <name type="scientific">Aspergillus saccharolyticus JOP 1030-1</name>
    <dbReference type="NCBI Taxonomy" id="1450539"/>
    <lineage>
        <taxon>Eukaryota</taxon>
        <taxon>Fungi</taxon>
        <taxon>Dikarya</taxon>
        <taxon>Ascomycota</taxon>
        <taxon>Pezizomycotina</taxon>
        <taxon>Eurotiomycetes</taxon>
        <taxon>Eurotiomycetidae</taxon>
        <taxon>Eurotiales</taxon>
        <taxon>Aspergillaceae</taxon>
        <taxon>Aspergillus</taxon>
        <taxon>Aspergillus subgen. Circumdati</taxon>
    </lineage>
</organism>
<feature type="region of interest" description="Disordered" evidence="1">
    <location>
        <begin position="494"/>
        <end position="539"/>
    </location>
</feature>
<feature type="compositionally biased region" description="Polar residues" evidence="1">
    <location>
        <begin position="494"/>
        <end position="511"/>
    </location>
</feature>
<dbReference type="Proteomes" id="UP000248349">
    <property type="component" value="Unassembled WGS sequence"/>
</dbReference>
<proteinExistence type="predicted"/>
<dbReference type="OrthoDB" id="5402392at2759"/>
<sequence>MDNPCTTSSSSTPIPAFAEPLAPYLKSREEAFRIRQALTAYVRSHIIFAENDPENPELYAKSHLTLSVPGEAVSGVERIPPEVTGLRREYLEALQANIAARREYQSAIEKQKACRSQRRQKAVEVPQCNPSRDLGEYINLLRERRRNAKLQVFQRYLQELKERNRRRAENFEDSVKRLELVVPPELLDDESQLSSNTGENVEELMHKLEKAVIRAKTQFDREKELLEELKAQRNLDEDSLPSNITPATKVLALQRTRDELVHWVEEKLVSAGSHEESGSRLDLAPEDLEESARLCEEQRAEVAQQYAEYIEARKAALDAASRACQPIAVPPVPPSTRPTSIIPKKDVAPAPRSLSPMEVLSYTETNLLPLSKGQRAVSLQKFYLSGLLEKEKTNTLRMLNRLRDESHLLPEFPIPDQRRSNRAAAPASFRQVVNGPEALKKDEIIALAEAWAFASDEAGMNVHEYVEQKLAEGNETIQDARQALEAVCRTLNQDVESTDGNGSEGSQTTGVRMTRSRSKLERREVQPTGGWNDLRLTRG</sequence>
<dbReference type="AlphaFoldDB" id="A0A318ZTA1"/>
<dbReference type="GeneID" id="37080761"/>
<accession>A0A318ZTA1</accession>
<evidence type="ECO:0000256" key="1">
    <source>
        <dbReference type="SAM" id="MobiDB-lite"/>
    </source>
</evidence>
<feature type="region of interest" description="Disordered" evidence="1">
    <location>
        <begin position="328"/>
        <end position="349"/>
    </location>
</feature>
<protein>
    <submittedName>
        <fullName evidence="2">Uncharacterized protein</fullName>
    </submittedName>
</protein>